<accession>A7ATG2</accession>
<evidence type="ECO:0000313" key="1">
    <source>
        <dbReference type="EMBL" id="EDO06223.1"/>
    </source>
</evidence>
<dbReference type="KEGG" id="bbo:BBOV_II002680"/>
<dbReference type="AlphaFoldDB" id="A7ATG2"/>
<proteinExistence type="predicted"/>
<organism evidence="1 2">
    <name type="scientific">Babesia bovis</name>
    <dbReference type="NCBI Taxonomy" id="5865"/>
    <lineage>
        <taxon>Eukaryota</taxon>
        <taxon>Sar</taxon>
        <taxon>Alveolata</taxon>
        <taxon>Apicomplexa</taxon>
        <taxon>Aconoidasida</taxon>
        <taxon>Piroplasmida</taxon>
        <taxon>Babesiidae</taxon>
        <taxon>Babesia</taxon>
    </lineage>
</organism>
<evidence type="ECO:0000313" key="2">
    <source>
        <dbReference type="Proteomes" id="UP000002173"/>
    </source>
</evidence>
<dbReference type="EMBL" id="AAXT01000003">
    <property type="protein sequence ID" value="EDO06223.1"/>
    <property type="molecule type" value="Genomic_DNA"/>
</dbReference>
<dbReference type="InParanoid" id="A7ATG2"/>
<sequence length="207" mass="24156">MDLNLNQESEPQVWESWDLHKLVHPGRPQQCLVSYYEDDNPEAGLLTKMTFPTQVSYFIERNFALTVNGAHVPVYTKDGCNPVIYRLRNAQMCLIDRFIFIAISQAALEPLRSQTPIIVEGVHVFVKSMTSERLTIVFEGEMLELGYISFGNEEVGDVVWRLVITKLRDLTIEYWKRQVYQRDRHELCLLTSFLKYTVKLFTKFVLT</sequence>
<protein>
    <submittedName>
        <fullName evidence="1">Uncharacterized protein</fullName>
    </submittedName>
</protein>
<comment type="caution">
    <text evidence="1">The sequence shown here is derived from an EMBL/GenBank/DDBJ whole genome shotgun (WGS) entry which is preliminary data.</text>
</comment>
<dbReference type="VEuPathDB" id="PiroplasmaDB:BBOV_II002680"/>
<gene>
    <name evidence="1" type="ORF">BBOV_II002680</name>
</gene>
<name>A7ATG2_BABBO</name>
<dbReference type="Proteomes" id="UP000002173">
    <property type="component" value="Chromosome 2"/>
</dbReference>
<reference evidence="1 2" key="1">
    <citation type="journal article" date="2007" name="PLoS Pathog.">
        <title>Genome sequence of Babesia bovis and comparative analysis of apicomplexan hemoprotozoa.</title>
        <authorList>
            <person name="Brayton K.A."/>
            <person name="Lau A.O.T."/>
            <person name="Herndon D.R."/>
            <person name="Hannick L."/>
            <person name="Kappmeyer L.S."/>
            <person name="Berens S.J."/>
            <person name="Bidwell S.L."/>
            <person name="Brown W.C."/>
            <person name="Crabtree J."/>
            <person name="Fadrosh D."/>
            <person name="Feldblum T."/>
            <person name="Forberger H.A."/>
            <person name="Haas B.J."/>
            <person name="Howell J.M."/>
            <person name="Khouri H."/>
            <person name="Koo H."/>
            <person name="Mann D.J."/>
            <person name="Norimine J."/>
            <person name="Paulsen I.T."/>
            <person name="Radune D."/>
            <person name="Ren Q."/>
            <person name="Smith R.K. Jr."/>
            <person name="Suarez C.E."/>
            <person name="White O."/>
            <person name="Wortman J.R."/>
            <person name="Knowles D.P. Jr."/>
            <person name="McElwain T.F."/>
            <person name="Nene V.M."/>
        </authorList>
    </citation>
    <scope>NUCLEOTIDE SEQUENCE [LARGE SCALE GENOMIC DNA]</scope>
    <source>
        <strain evidence="1">T2Bo</strain>
    </source>
</reference>
<keyword evidence="2" id="KW-1185">Reference proteome</keyword>
<dbReference type="GeneID" id="5478020"/>
<dbReference type="eggNOG" id="ENOG502TN4P">
    <property type="taxonomic scope" value="Eukaryota"/>
</dbReference>